<gene>
    <name evidence="3" type="ORF">H0B56_17080</name>
</gene>
<dbReference type="Gene3D" id="1.20.120.1220">
    <property type="match status" value="1"/>
</dbReference>
<dbReference type="GO" id="GO:0004190">
    <property type="term" value="F:aspartic-type endopeptidase activity"/>
    <property type="evidence" value="ECO:0007669"/>
    <property type="project" value="InterPro"/>
</dbReference>
<accession>A0A838AD92</accession>
<keyword evidence="1" id="KW-0812">Transmembrane</keyword>
<protein>
    <submittedName>
        <fullName evidence="3">Prepilin peptidase</fullName>
    </submittedName>
</protein>
<evidence type="ECO:0000313" key="3">
    <source>
        <dbReference type="EMBL" id="MBA0127266.1"/>
    </source>
</evidence>
<dbReference type="EMBL" id="JACCKD010000006">
    <property type="protein sequence ID" value="MBA0127266.1"/>
    <property type="molecule type" value="Genomic_DNA"/>
</dbReference>
<evidence type="ECO:0000259" key="2">
    <source>
        <dbReference type="Pfam" id="PF01478"/>
    </source>
</evidence>
<dbReference type="RefSeq" id="WP_180894086.1">
    <property type="nucleotide sequence ID" value="NZ_JACCKD010000006.1"/>
</dbReference>
<keyword evidence="1" id="KW-1133">Transmembrane helix</keyword>
<sequence>MATALAAAVLAVVAHQYVGSASVLAWFWLSCTGIVLGLVDVRCRRLPHAGTVAMAVGGVACLAGAAVIESAWPRLMVAMLSGVGVYLVAAAVQLLAPGHTGGGDTALYGALALYVGWFGWSGLALGLLLAVGLTGVVGVFVGIARRTAAATFPAGPSLITGAITAIVLA</sequence>
<feature type="transmembrane region" description="Helical" evidence="1">
    <location>
        <begin position="49"/>
        <end position="68"/>
    </location>
</feature>
<organism evidence="3 4">
    <name type="scientific">Haloechinothrix aidingensis</name>
    <dbReference type="NCBI Taxonomy" id="2752311"/>
    <lineage>
        <taxon>Bacteria</taxon>
        <taxon>Bacillati</taxon>
        <taxon>Actinomycetota</taxon>
        <taxon>Actinomycetes</taxon>
        <taxon>Pseudonocardiales</taxon>
        <taxon>Pseudonocardiaceae</taxon>
        <taxon>Haloechinothrix</taxon>
    </lineage>
</organism>
<proteinExistence type="predicted"/>
<dbReference type="Proteomes" id="UP000582974">
    <property type="component" value="Unassembled WGS sequence"/>
</dbReference>
<name>A0A838AD92_9PSEU</name>
<comment type="caution">
    <text evidence="3">The sequence shown here is derived from an EMBL/GenBank/DDBJ whole genome shotgun (WGS) entry which is preliminary data.</text>
</comment>
<keyword evidence="1" id="KW-0472">Membrane</keyword>
<dbReference type="AlphaFoldDB" id="A0A838AD92"/>
<feature type="transmembrane region" description="Helical" evidence="1">
    <location>
        <begin position="116"/>
        <end position="141"/>
    </location>
</feature>
<reference evidence="3 4" key="1">
    <citation type="submission" date="2020-07" db="EMBL/GenBank/DDBJ databases">
        <title>Genome of Haloechinothrix sp.</title>
        <authorList>
            <person name="Tang S.-K."/>
            <person name="Yang L."/>
            <person name="Zhu W.-Y."/>
        </authorList>
    </citation>
    <scope>NUCLEOTIDE SEQUENCE [LARGE SCALE GENOMIC DNA]</scope>
    <source>
        <strain evidence="3 4">YIM 98757</strain>
    </source>
</reference>
<dbReference type="Pfam" id="PF01478">
    <property type="entry name" value="Peptidase_A24"/>
    <property type="match status" value="1"/>
</dbReference>
<evidence type="ECO:0000256" key="1">
    <source>
        <dbReference type="SAM" id="Phobius"/>
    </source>
</evidence>
<dbReference type="InterPro" id="IPR000045">
    <property type="entry name" value="Prepilin_IV_endopep_pep"/>
</dbReference>
<feature type="transmembrane region" description="Helical" evidence="1">
    <location>
        <begin position="75"/>
        <end position="96"/>
    </location>
</feature>
<keyword evidence="4" id="KW-1185">Reference proteome</keyword>
<evidence type="ECO:0000313" key="4">
    <source>
        <dbReference type="Proteomes" id="UP000582974"/>
    </source>
</evidence>
<feature type="transmembrane region" description="Helical" evidence="1">
    <location>
        <begin position="148"/>
        <end position="168"/>
    </location>
</feature>
<feature type="domain" description="Prepilin type IV endopeptidase peptidase" evidence="2">
    <location>
        <begin position="29"/>
        <end position="138"/>
    </location>
</feature>
<dbReference type="GO" id="GO:0016020">
    <property type="term" value="C:membrane"/>
    <property type="evidence" value="ECO:0007669"/>
    <property type="project" value="InterPro"/>
</dbReference>